<dbReference type="GO" id="GO:0020037">
    <property type="term" value="F:heme binding"/>
    <property type="evidence" value="ECO:0007669"/>
    <property type="project" value="InterPro"/>
</dbReference>
<dbReference type="GO" id="GO:0046872">
    <property type="term" value="F:metal ion binding"/>
    <property type="evidence" value="ECO:0007669"/>
    <property type="project" value="UniProtKB-KW"/>
</dbReference>
<dbReference type="SUPFAM" id="SSF46626">
    <property type="entry name" value="Cytochrome c"/>
    <property type="match status" value="1"/>
</dbReference>
<dbReference type="Gene3D" id="1.10.760.10">
    <property type="entry name" value="Cytochrome c-like domain"/>
    <property type="match status" value="1"/>
</dbReference>
<dbReference type="AlphaFoldDB" id="A0A3B1CEN2"/>
<keyword evidence="2" id="KW-0479">Metal-binding</keyword>
<gene>
    <name evidence="5" type="ORF">MNBD_NITROSPINAE03-662</name>
</gene>
<dbReference type="InterPro" id="IPR009056">
    <property type="entry name" value="Cyt_c-like_dom"/>
</dbReference>
<accession>A0A3B1CEN2</accession>
<protein>
    <recommendedName>
        <fullName evidence="4">Cytochrome c domain-containing protein</fullName>
    </recommendedName>
</protein>
<feature type="non-terminal residue" evidence="5">
    <location>
        <position position="137"/>
    </location>
</feature>
<evidence type="ECO:0000256" key="1">
    <source>
        <dbReference type="ARBA" id="ARBA00022617"/>
    </source>
</evidence>
<reference evidence="5" key="1">
    <citation type="submission" date="2018-06" db="EMBL/GenBank/DDBJ databases">
        <authorList>
            <person name="Zhirakovskaya E."/>
        </authorList>
    </citation>
    <scope>NUCLEOTIDE SEQUENCE</scope>
</reference>
<dbReference type="EMBL" id="UOGB01000313">
    <property type="protein sequence ID" value="VAX25021.1"/>
    <property type="molecule type" value="Genomic_DNA"/>
</dbReference>
<dbReference type="GO" id="GO:0009055">
    <property type="term" value="F:electron transfer activity"/>
    <property type="evidence" value="ECO:0007669"/>
    <property type="project" value="InterPro"/>
</dbReference>
<evidence type="ECO:0000256" key="2">
    <source>
        <dbReference type="ARBA" id="ARBA00022723"/>
    </source>
</evidence>
<dbReference type="PROSITE" id="PS51007">
    <property type="entry name" value="CYTC"/>
    <property type="match status" value="1"/>
</dbReference>
<keyword evidence="1" id="KW-0349">Heme</keyword>
<proteinExistence type="predicted"/>
<evidence type="ECO:0000256" key="3">
    <source>
        <dbReference type="ARBA" id="ARBA00023004"/>
    </source>
</evidence>
<feature type="domain" description="Cytochrome c" evidence="4">
    <location>
        <begin position="30"/>
        <end position="128"/>
    </location>
</feature>
<dbReference type="InterPro" id="IPR036909">
    <property type="entry name" value="Cyt_c-like_dom_sf"/>
</dbReference>
<keyword evidence="3" id="KW-0408">Iron</keyword>
<evidence type="ECO:0000313" key="5">
    <source>
        <dbReference type="EMBL" id="VAX25021.1"/>
    </source>
</evidence>
<dbReference type="Pfam" id="PF00034">
    <property type="entry name" value="Cytochrom_C"/>
    <property type="match status" value="1"/>
</dbReference>
<evidence type="ECO:0000259" key="4">
    <source>
        <dbReference type="PROSITE" id="PS51007"/>
    </source>
</evidence>
<organism evidence="5">
    <name type="scientific">hydrothermal vent metagenome</name>
    <dbReference type="NCBI Taxonomy" id="652676"/>
    <lineage>
        <taxon>unclassified sequences</taxon>
        <taxon>metagenomes</taxon>
        <taxon>ecological metagenomes</taxon>
    </lineage>
</organism>
<name>A0A3B1CEN2_9ZZZZ</name>
<sequence>MKKRLSGVGALGLILGLIVMTNGCSLFEDKFVATGRKLFNYYCSDCHGESGKGNGYNAEFLTFEPRDLTDSEEKNLVDLTNEEIFNTLSRELVDPEEDPSVVPLMPTFKHTLAEAEIWSIIAYVRTLHPNNAPKITL</sequence>